<organism evidence="6 7">
    <name type="scientific">Cuscuta epithymum</name>
    <dbReference type="NCBI Taxonomy" id="186058"/>
    <lineage>
        <taxon>Eukaryota</taxon>
        <taxon>Viridiplantae</taxon>
        <taxon>Streptophyta</taxon>
        <taxon>Embryophyta</taxon>
        <taxon>Tracheophyta</taxon>
        <taxon>Spermatophyta</taxon>
        <taxon>Magnoliopsida</taxon>
        <taxon>eudicotyledons</taxon>
        <taxon>Gunneridae</taxon>
        <taxon>Pentapetalae</taxon>
        <taxon>asterids</taxon>
        <taxon>lamiids</taxon>
        <taxon>Solanales</taxon>
        <taxon>Convolvulaceae</taxon>
        <taxon>Cuscuteae</taxon>
        <taxon>Cuscuta</taxon>
        <taxon>Cuscuta subgen. Cuscuta</taxon>
    </lineage>
</organism>
<evidence type="ECO:0000256" key="4">
    <source>
        <dbReference type="ARBA" id="ARBA00022980"/>
    </source>
</evidence>
<proteinExistence type="inferred from homology"/>
<dbReference type="GO" id="GO:0019843">
    <property type="term" value="F:rRNA binding"/>
    <property type="evidence" value="ECO:0007669"/>
    <property type="project" value="UniProtKB-KW"/>
</dbReference>
<keyword evidence="2" id="KW-0699">rRNA-binding</keyword>
<sequence length="181" mass="19742">MVSLITLQAFVPSPINRKDCTSPPSSRSPRNLLSLNSSFSGDAFDPASPFTKFRPLTSHTPYSKPVRDLKAVVYAKTSQVGSGSNAKSTRSQRAALDYSQILKYPIVTEAGIKNILQNNTLVFAVDKRADKKIIKDAAMKIFKVQIKKVNTSITPDGTKKAFLMLTSDHNAADVAKKVKAI</sequence>
<dbReference type="AlphaFoldDB" id="A0AAV0DZG8"/>
<keyword evidence="3" id="KW-0694">RNA-binding</keyword>
<reference evidence="6" key="1">
    <citation type="submission" date="2022-07" db="EMBL/GenBank/DDBJ databases">
        <authorList>
            <person name="Macas J."/>
            <person name="Novak P."/>
            <person name="Neumann P."/>
        </authorList>
    </citation>
    <scope>NUCLEOTIDE SEQUENCE</scope>
</reference>
<dbReference type="HAMAP" id="MF_01369_A">
    <property type="entry name" value="Ribosomal_uL23_A"/>
    <property type="match status" value="1"/>
</dbReference>
<dbReference type="GO" id="GO:0003735">
    <property type="term" value="F:structural constituent of ribosome"/>
    <property type="evidence" value="ECO:0007669"/>
    <property type="project" value="InterPro"/>
</dbReference>
<accession>A0AAV0DZG8</accession>
<evidence type="ECO:0000313" key="7">
    <source>
        <dbReference type="Proteomes" id="UP001152523"/>
    </source>
</evidence>
<dbReference type="GO" id="GO:0005840">
    <property type="term" value="C:ribosome"/>
    <property type="evidence" value="ECO:0007669"/>
    <property type="project" value="UniProtKB-KW"/>
</dbReference>
<evidence type="ECO:0000256" key="1">
    <source>
        <dbReference type="ARBA" id="ARBA00006700"/>
    </source>
</evidence>
<keyword evidence="5" id="KW-0687">Ribonucleoprotein</keyword>
<dbReference type="Pfam" id="PF00276">
    <property type="entry name" value="Ribosomal_L23"/>
    <property type="match status" value="1"/>
</dbReference>
<dbReference type="PANTHER" id="PTHR11620">
    <property type="entry name" value="60S RIBOSOMAL PROTEIN L23A"/>
    <property type="match status" value="1"/>
</dbReference>
<dbReference type="SUPFAM" id="SSF54189">
    <property type="entry name" value="Ribosomal proteins S24e, L23 and L15e"/>
    <property type="match status" value="1"/>
</dbReference>
<dbReference type="Proteomes" id="UP001152523">
    <property type="component" value="Unassembled WGS sequence"/>
</dbReference>
<dbReference type="FunFam" id="3.30.70.330:FF:000532">
    <property type="entry name" value="50S ribosomal protein L23"/>
    <property type="match status" value="1"/>
</dbReference>
<dbReference type="GO" id="GO:0003729">
    <property type="term" value="F:mRNA binding"/>
    <property type="evidence" value="ECO:0007669"/>
    <property type="project" value="UniProtKB-ARBA"/>
</dbReference>
<keyword evidence="4" id="KW-0689">Ribosomal protein</keyword>
<evidence type="ECO:0000256" key="2">
    <source>
        <dbReference type="ARBA" id="ARBA00022730"/>
    </source>
</evidence>
<dbReference type="Gene3D" id="3.30.70.330">
    <property type="match status" value="1"/>
</dbReference>
<comment type="similarity">
    <text evidence="1">Belongs to the universal ribosomal protein uL23 family.</text>
</comment>
<dbReference type="InterPro" id="IPR013025">
    <property type="entry name" value="Ribosomal_uL23-like"/>
</dbReference>
<evidence type="ECO:0000256" key="3">
    <source>
        <dbReference type="ARBA" id="ARBA00022884"/>
    </source>
</evidence>
<keyword evidence="7" id="KW-1185">Reference proteome</keyword>
<dbReference type="EMBL" id="CAMAPF010000178">
    <property type="protein sequence ID" value="CAH9110814.1"/>
    <property type="molecule type" value="Genomic_DNA"/>
</dbReference>
<protein>
    <submittedName>
        <fullName evidence="6">Uncharacterized protein</fullName>
    </submittedName>
</protein>
<gene>
    <name evidence="6" type="ORF">CEPIT_LOCUS19304</name>
</gene>
<dbReference type="GO" id="GO:0006412">
    <property type="term" value="P:translation"/>
    <property type="evidence" value="ECO:0007669"/>
    <property type="project" value="InterPro"/>
</dbReference>
<dbReference type="InterPro" id="IPR012678">
    <property type="entry name" value="Ribosomal_uL23/eL15/eS24_sf"/>
</dbReference>
<name>A0AAV0DZG8_9ASTE</name>
<evidence type="ECO:0000256" key="5">
    <source>
        <dbReference type="ARBA" id="ARBA00023274"/>
    </source>
</evidence>
<dbReference type="InterPro" id="IPR012677">
    <property type="entry name" value="Nucleotide-bd_a/b_plait_sf"/>
</dbReference>
<dbReference type="GO" id="GO:1990904">
    <property type="term" value="C:ribonucleoprotein complex"/>
    <property type="evidence" value="ECO:0007669"/>
    <property type="project" value="UniProtKB-KW"/>
</dbReference>
<evidence type="ECO:0000313" key="6">
    <source>
        <dbReference type="EMBL" id="CAH9110814.1"/>
    </source>
</evidence>
<comment type="caution">
    <text evidence="6">The sequence shown here is derived from an EMBL/GenBank/DDBJ whole genome shotgun (WGS) entry which is preliminary data.</text>
</comment>